<protein>
    <submittedName>
        <fullName evidence="1">Uncharacterized protein</fullName>
    </submittedName>
</protein>
<organism evidence="1">
    <name type="scientific">Arundo donax</name>
    <name type="common">Giant reed</name>
    <name type="synonym">Donax arundinaceus</name>
    <dbReference type="NCBI Taxonomy" id="35708"/>
    <lineage>
        <taxon>Eukaryota</taxon>
        <taxon>Viridiplantae</taxon>
        <taxon>Streptophyta</taxon>
        <taxon>Embryophyta</taxon>
        <taxon>Tracheophyta</taxon>
        <taxon>Spermatophyta</taxon>
        <taxon>Magnoliopsida</taxon>
        <taxon>Liliopsida</taxon>
        <taxon>Poales</taxon>
        <taxon>Poaceae</taxon>
        <taxon>PACMAD clade</taxon>
        <taxon>Arundinoideae</taxon>
        <taxon>Arundineae</taxon>
        <taxon>Arundo</taxon>
    </lineage>
</organism>
<proteinExistence type="predicted"/>
<reference evidence="1" key="2">
    <citation type="journal article" date="2015" name="Data Brief">
        <title>Shoot transcriptome of the giant reed, Arundo donax.</title>
        <authorList>
            <person name="Barrero R.A."/>
            <person name="Guerrero F.D."/>
            <person name="Moolhuijzen P."/>
            <person name="Goolsby J.A."/>
            <person name="Tidwell J."/>
            <person name="Bellgard S.E."/>
            <person name="Bellgard M.I."/>
        </authorList>
    </citation>
    <scope>NUCLEOTIDE SEQUENCE</scope>
    <source>
        <tissue evidence="1">Shoot tissue taken approximately 20 cm above the soil surface</tissue>
    </source>
</reference>
<dbReference type="EMBL" id="GBRH01253754">
    <property type="protein sequence ID" value="JAD44141.1"/>
    <property type="molecule type" value="Transcribed_RNA"/>
</dbReference>
<sequence>MLLFLDSFYLSLHHVKQTIVNIVHRGCQIIFCPQSYFP</sequence>
<reference evidence="1" key="1">
    <citation type="submission" date="2014-09" db="EMBL/GenBank/DDBJ databases">
        <authorList>
            <person name="Magalhaes I.L.F."/>
            <person name="Oliveira U."/>
            <person name="Santos F.R."/>
            <person name="Vidigal T.H.D.A."/>
            <person name="Brescovit A.D."/>
            <person name="Santos A.J."/>
        </authorList>
    </citation>
    <scope>NUCLEOTIDE SEQUENCE</scope>
    <source>
        <tissue evidence="1">Shoot tissue taken approximately 20 cm above the soil surface</tissue>
    </source>
</reference>
<evidence type="ECO:0000313" key="1">
    <source>
        <dbReference type="EMBL" id="JAD44141.1"/>
    </source>
</evidence>
<name>A0A0A8ZZ97_ARUDO</name>
<dbReference type="AlphaFoldDB" id="A0A0A8ZZ97"/>
<accession>A0A0A8ZZ97</accession>